<keyword evidence="3" id="KW-1185">Reference proteome</keyword>
<reference evidence="2" key="1">
    <citation type="submission" date="2023-02" db="EMBL/GenBank/DDBJ databases">
        <title>Genome of toxic invasive species Heracleum sosnowskyi carries increased number of genes despite the absence of recent whole-genome duplications.</title>
        <authorList>
            <person name="Schelkunov M."/>
            <person name="Shtratnikova V."/>
            <person name="Makarenko M."/>
            <person name="Klepikova A."/>
            <person name="Omelchenko D."/>
            <person name="Novikova G."/>
            <person name="Obukhova E."/>
            <person name="Bogdanov V."/>
            <person name="Penin A."/>
            <person name="Logacheva M."/>
        </authorList>
    </citation>
    <scope>NUCLEOTIDE SEQUENCE</scope>
    <source>
        <strain evidence="2">Hsosn_3</strain>
        <tissue evidence="2">Leaf</tissue>
    </source>
</reference>
<feature type="region of interest" description="Disordered" evidence="1">
    <location>
        <begin position="1"/>
        <end position="52"/>
    </location>
</feature>
<accession>A0AAD8IDL8</accession>
<gene>
    <name evidence="2" type="ORF">POM88_020292</name>
</gene>
<feature type="compositionally biased region" description="Acidic residues" evidence="1">
    <location>
        <begin position="13"/>
        <end position="27"/>
    </location>
</feature>
<evidence type="ECO:0000256" key="1">
    <source>
        <dbReference type="SAM" id="MobiDB-lite"/>
    </source>
</evidence>
<organism evidence="2 3">
    <name type="scientific">Heracleum sosnowskyi</name>
    <dbReference type="NCBI Taxonomy" id="360622"/>
    <lineage>
        <taxon>Eukaryota</taxon>
        <taxon>Viridiplantae</taxon>
        <taxon>Streptophyta</taxon>
        <taxon>Embryophyta</taxon>
        <taxon>Tracheophyta</taxon>
        <taxon>Spermatophyta</taxon>
        <taxon>Magnoliopsida</taxon>
        <taxon>eudicotyledons</taxon>
        <taxon>Gunneridae</taxon>
        <taxon>Pentapetalae</taxon>
        <taxon>asterids</taxon>
        <taxon>campanulids</taxon>
        <taxon>Apiales</taxon>
        <taxon>Apiaceae</taxon>
        <taxon>Apioideae</taxon>
        <taxon>apioid superclade</taxon>
        <taxon>Tordylieae</taxon>
        <taxon>Tordyliinae</taxon>
        <taxon>Heracleum</taxon>
    </lineage>
</organism>
<dbReference type="Proteomes" id="UP001237642">
    <property type="component" value="Unassembled WGS sequence"/>
</dbReference>
<proteinExistence type="predicted"/>
<evidence type="ECO:0000313" key="3">
    <source>
        <dbReference type="Proteomes" id="UP001237642"/>
    </source>
</evidence>
<reference evidence="2" key="2">
    <citation type="submission" date="2023-05" db="EMBL/GenBank/DDBJ databases">
        <authorList>
            <person name="Schelkunov M.I."/>
        </authorList>
    </citation>
    <scope>NUCLEOTIDE SEQUENCE</scope>
    <source>
        <strain evidence="2">Hsosn_3</strain>
        <tissue evidence="2">Leaf</tissue>
    </source>
</reference>
<dbReference type="EMBL" id="JAUIZM010000005">
    <property type="protein sequence ID" value="KAK1382557.1"/>
    <property type="molecule type" value="Genomic_DNA"/>
</dbReference>
<sequence>MSLEILMAGQDNQEADEPTVEEEEEFFPQDQQEPEQPKSSLFQNDPAQGFSFDNISPSKWRDRIYEMHAWCTSELLQPRATMPSVVDKFVARFHGRLRQWWIALGAYR</sequence>
<dbReference type="AlphaFoldDB" id="A0AAD8IDL8"/>
<comment type="caution">
    <text evidence="2">The sequence shown here is derived from an EMBL/GenBank/DDBJ whole genome shotgun (WGS) entry which is preliminary data.</text>
</comment>
<feature type="compositionally biased region" description="Polar residues" evidence="1">
    <location>
        <begin position="38"/>
        <end position="52"/>
    </location>
</feature>
<protein>
    <submittedName>
        <fullName evidence="2">Uncharacterized protein</fullName>
    </submittedName>
</protein>
<name>A0AAD8IDL8_9APIA</name>
<evidence type="ECO:0000313" key="2">
    <source>
        <dbReference type="EMBL" id="KAK1382557.1"/>
    </source>
</evidence>